<name>A0A1G5S488_PSEXY</name>
<dbReference type="InterPro" id="IPR001296">
    <property type="entry name" value="Glyco_trans_1"/>
</dbReference>
<dbReference type="Proteomes" id="UP000199428">
    <property type="component" value="Unassembled WGS sequence"/>
</dbReference>
<keyword evidence="2" id="KW-0808">Transferase</keyword>
<dbReference type="RefSeq" id="WP_090164089.1">
    <property type="nucleotide sequence ID" value="NZ_FMWK01000019.1"/>
</dbReference>
<evidence type="ECO:0000313" key="3">
    <source>
        <dbReference type="Proteomes" id="UP000199428"/>
    </source>
</evidence>
<dbReference type="GO" id="GO:0016757">
    <property type="term" value="F:glycosyltransferase activity"/>
    <property type="evidence" value="ECO:0007669"/>
    <property type="project" value="InterPro"/>
</dbReference>
<reference evidence="2 3" key="1">
    <citation type="submission" date="2016-10" db="EMBL/GenBank/DDBJ databases">
        <authorList>
            <person name="de Groot N.N."/>
        </authorList>
    </citation>
    <scope>NUCLEOTIDE SEQUENCE [LARGE SCALE GENOMIC DNA]</scope>
    <source>
        <strain evidence="2 3">DSM 10317</strain>
    </source>
</reference>
<feature type="domain" description="Glycosyl transferase family 1" evidence="1">
    <location>
        <begin position="250"/>
        <end position="391"/>
    </location>
</feature>
<dbReference type="SUPFAM" id="SSF53756">
    <property type="entry name" value="UDP-Glycosyltransferase/glycogen phosphorylase"/>
    <property type="match status" value="1"/>
</dbReference>
<dbReference type="Pfam" id="PF00534">
    <property type="entry name" value="Glycos_transf_1"/>
    <property type="match status" value="1"/>
</dbReference>
<accession>A0A1G5S488</accession>
<dbReference type="Gene3D" id="3.40.50.2000">
    <property type="entry name" value="Glycogen Phosphorylase B"/>
    <property type="match status" value="2"/>
</dbReference>
<proteinExistence type="predicted"/>
<sequence length="414" mass="47518">MKLLIVSNNALELSDSNGRTLGKLVQGVDNSEKIQFCLRGNAISQELIDECYQISDKDVVKGITKRDIKATKLSCFCEYKNENNISKGRAFKRNALTMIIRELVWQMGMHKLEFLNIAEHFKPDIILYMLGDNAFMPYLVMRLADKTKAKIVVFTTEDYYFKNWDYMKQCERKSLIYRLFHLEYRKSIRKIFKKCSTIVTHTPYLADEYKNEFGVNSSCIMTSASENDITDVDPNGEIIYAGNLGLNRHLGLIQISEVLSNYDEKLVIYGNGEENIISQLKKHKNIEYRGMIGYKELQYKIKGAKLVVHTESFDPFFVKDSRAAFSTKIADSLSSGVPFLVYVPESINLADYLKKYKCAYVCTSVEDLDKIVKEALYDENSRKNIVDNAAKCVSLNHNEGKNARKMRQILEGLV</sequence>
<evidence type="ECO:0000313" key="2">
    <source>
        <dbReference type="EMBL" id="SCZ81232.1"/>
    </source>
</evidence>
<gene>
    <name evidence="2" type="ORF">SAMN02910350_02703</name>
</gene>
<protein>
    <submittedName>
        <fullName evidence="2">Glycosyl transferases group 1</fullName>
    </submittedName>
</protein>
<dbReference type="EMBL" id="FMWK01000019">
    <property type="protein sequence ID" value="SCZ81232.1"/>
    <property type="molecule type" value="Genomic_DNA"/>
</dbReference>
<evidence type="ECO:0000259" key="1">
    <source>
        <dbReference type="Pfam" id="PF00534"/>
    </source>
</evidence>
<dbReference type="AlphaFoldDB" id="A0A1G5S488"/>
<organism evidence="2 3">
    <name type="scientific">Pseudobutyrivibrio xylanivorans</name>
    <dbReference type="NCBI Taxonomy" id="185007"/>
    <lineage>
        <taxon>Bacteria</taxon>
        <taxon>Bacillati</taxon>
        <taxon>Bacillota</taxon>
        <taxon>Clostridia</taxon>
        <taxon>Lachnospirales</taxon>
        <taxon>Lachnospiraceae</taxon>
        <taxon>Pseudobutyrivibrio</taxon>
    </lineage>
</organism>